<sequence>MKSIPRTRLAFAAVITTTTLLVAGCGDDTPASNAVDATPAPSEATPSETTPSESTPAAPEPVPLTDHVVDALPGFTADGVATLTDLKAFAREHEKTVQELKDSGMLEAASLSFQPSGGEGFAMSIAASYASPEQAEAEAARLFAANSEPDPGTVVTPLELAGIPGGQAIQMTGKEGGLAFTGTEVVFVDGAVMHEVFAFAQDPLLSVEDVLAAATAVYEAVAGHPVG</sequence>
<keyword evidence="4" id="KW-1185">Reference proteome</keyword>
<evidence type="ECO:0008006" key="5">
    <source>
        <dbReference type="Google" id="ProtNLM"/>
    </source>
</evidence>
<dbReference type="RefSeq" id="WP_091024279.1">
    <property type="nucleotide sequence ID" value="NZ_BKAE01000011.1"/>
</dbReference>
<proteinExistence type="predicted"/>
<organism evidence="3 4">
    <name type="scientific">Nocardioides szechwanensis</name>
    <dbReference type="NCBI Taxonomy" id="1005944"/>
    <lineage>
        <taxon>Bacteria</taxon>
        <taxon>Bacillati</taxon>
        <taxon>Actinomycetota</taxon>
        <taxon>Actinomycetes</taxon>
        <taxon>Propionibacteriales</taxon>
        <taxon>Nocardioidaceae</taxon>
        <taxon>Nocardioides</taxon>
    </lineage>
</organism>
<dbReference type="AlphaFoldDB" id="A0A1H0AGE2"/>
<dbReference type="STRING" id="1005944.SAMN05192576_2031"/>
<feature type="signal peptide" evidence="2">
    <location>
        <begin position="1"/>
        <end position="23"/>
    </location>
</feature>
<accession>A0A1H0AGE2</accession>
<keyword evidence="2" id="KW-0732">Signal</keyword>
<name>A0A1H0AGE2_9ACTN</name>
<dbReference type="EMBL" id="FNIC01000002">
    <property type="protein sequence ID" value="SDN32630.1"/>
    <property type="molecule type" value="Genomic_DNA"/>
</dbReference>
<protein>
    <recommendedName>
        <fullName evidence="5">Lipoprotein</fullName>
    </recommendedName>
</protein>
<feature type="region of interest" description="Disordered" evidence="1">
    <location>
        <begin position="32"/>
        <end position="64"/>
    </location>
</feature>
<dbReference type="PROSITE" id="PS51257">
    <property type="entry name" value="PROKAR_LIPOPROTEIN"/>
    <property type="match status" value="1"/>
</dbReference>
<evidence type="ECO:0000256" key="1">
    <source>
        <dbReference type="SAM" id="MobiDB-lite"/>
    </source>
</evidence>
<dbReference type="Proteomes" id="UP000199004">
    <property type="component" value="Unassembled WGS sequence"/>
</dbReference>
<evidence type="ECO:0000256" key="2">
    <source>
        <dbReference type="SAM" id="SignalP"/>
    </source>
</evidence>
<dbReference type="OrthoDB" id="10014861at2"/>
<gene>
    <name evidence="3" type="ORF">SAMN05192576_2031</name>
</gene>
<feature type="compositionally biased region" description="Low complexity" evidence="1">
    <location>
        <begin position="37"/>
        <end position="57"/>
    </location>
</feature>
<reference evidence="3 4" key="1">
    <citation type="submission" date="2016-10" db="EMBL/GenBank/DDBJ databases">
        <authorList>
            <person name="de Groot N.N."/>
        </authorList>
    </citation>
    <scope>NUCLEOTIDE SEQUENCE [LARGE SCALE GENOMIC DNA]</scope>
    <source>
        <strain evidence="3 4">CGMCC 1.11147</strain>
    </source>
</reference>
<evidence type="ECO:0000313" key="4">
    <source>
        <dbReference type="Proteomes" id="UP000199004"/>
    </source>
</evidence>
<evidence type="ECO:0000313" key="3">
    <source>
        <dbReference type="EMBL" id="SDN32630.1"/>
    </source>
</evidence>
<feature type="chain" id="PRO_5038381617" description="Lipoprotein" evidence="2">
    <location>
        <begin position="24"/>
        <end position="227"/>
    </location>
</feature>